<gene>
    <name evidence="1" type="ORF">MCOR_10984</name>
</gene>
<keyword evidence="2" id="KW-1185">Reference proteome</keyword>
<dbReference type="EMBL" id="CACVKT020001885">
    <property type="protein sequence ID" value="CAC5373125.1"/>
    <property type="molecule type" value="Genomic_DNA"/>
</dbReference>
<protein>
    <submittedName>
        <fullName evidence="1">Uncharacterized protein</fullName>
    </submittedName>
</protein>
<proteinExistence type="predicted"/>
<sequence>MNGRIDFQLTDIQGGRVTESLPDSYAVVKPAVLKTNIPVIPVTDSACKGCTGDLQEAVQNEYRWLETVANSKKNDMEERTLVSWGAYHAEHESIKDFESCNKGDTTITSENSEVITELYYVNFNEVLDNTSLEEALKEFYQHFKYPLYKERKVSHDAEVYNMTHFTGSRVKRAFHSLSDFCNGEGMKTVYGVDSGSSCIRLKLCKGKEETLVDCGNEHITAPMIYQCL</sequence>
<name>A0A6J8ASP7_MYTCO</name>
<reference evidence="1 2" key="1">
    <citation type="submission" date="2020-06" db="EMBL/GenBank/DDBJ databases">
        <authorList>
            <person name="Li R."/>
            <person name="Bekaert M."/>
        </authorList>
    </citation>
    <scope>NUCLEOTIDE SEQUENCE [LARGE SCALE GENOMIC DNA]</scope>
    <source>
        <strain evidence="2">wild</strain>
    </source>
</reference>
<organism evidence="1 2">
    <name type="scientific">Mytilus coruscus</name>
    <name type="common">Sea mussel</name>
    <dbReference type="NCBI Taxonomy" id="42192"/>
    <lineage>
        <taxon>Eukaryota</taxon>
        <taxon>Metazoa</taxon>
        <taxon>Spiralia</taxon>
        <taxon>Lophotrochozoa</taxon>
        <taxon>Mollusca</taxon>
        <taxon>Bivalvia</taxon>
        <taxon>Autobranchia</taxon>
        <taxon>Pteriomorphia</taxon>
        <taxon>Mytilida</taxon>
        <taxon>Mytiloidea</taxon>
        <taxon>Mytilidae</taxon>
        <taxon>Mytilinae</taxon>
        <taxon>Mytilus</taxon>
    </lineage>
</organism>
<dbReference type="Proteomes" id="UP000507470">
    <property type="component" value="Unassembled WGS sequence"/>
</dbReference>
<evidence type="ECO:0000313" key="1">
    <source>
        <dbReference type="EMBL" id="CAC5373125.1"/>
    </source>
</evidence>
<dbReference type="OrthoDB" id="7387685at2759"/>
<evidence type="ECO:0000313" key="2">
    <source>
        <dbReference type="Proteomes" id="UP000507470"/>
    </source>
</evidence>
<dbReference type="AlphaFoldDB" id="A0A6J8ASP7"/>
<accession>A0A6J8ASP7</accession>